<dbReference type="Gene3D" id="3.40.50.11350">
    <property type="match status" value="1"/>
</dbReference>
<dbReference type="InterPro" id="IPR019378">
    <property type="entry name" value="GDP-Fuc_O-FucTrfase"/>
</dbReference>
<reference evidence="14 15" key="1">
    <citation type="submission" date="2022-12" db="EMBL/GenBank/DDBJ databases">
        <title>Chromosome-level genome assembly of true bugs.</title>
        <authorList>
            <person name="Ma L."/>
            <person name="Li H."/>
        </authorList>
    </citation>
    <scope>NUCLEOTIDE SEQUENCE [LARGE SCALE GENOMIC DNA]</scope>
    <source>
        <strain evidence="14">Lab_2022b</strain>
    </source>
</reference>
<evidence type="ECO:0000256" key="6">
    <source>
        <dbReference type="ARBA" id="ARBA00023253"/>
    </source>
</evidence>
<evidence type="ECO:0000256" key="10">
    <source>
        <dbReference type="ARBA" id="ARBA00033083"/>
    </source>
</evidence>
<comment type="catalytic activity">
    <reaction evidence="11">
        <text>L-threonyl-[protein] + GDP-beta-L-fucose = 3-O-(alpha-L-fucosyl)-L-threonyl-[protein] + GDP + H(+)</text>
        <dbReference type="Rhea" id="RHEA:70491"/>
        <dbReference type="Rhea" id="RHEA-COMP:11060"/>
        <dbReference type="Rhea" id="RHEA-COMP:17915"/>
        <dbReference type="ChEBI" id="CHEBI:15378"/>
        <dbReference type="ChEBI" id="CHEBI:30013"/>
        <dbReference type="ChEBI" id="CHEBI:57273"/>
        <dbReference type="ChEBI" id="CHEBI:58189"/>
        <dbReference type="ChEBI" id="CHEBI:189631"/>
        <dbReference type="EC" id="2.4.1.221"/>
    </reaction>
    <physiologicalReaction direction="left-to-right" evidence="11">
        <dbReference type="Rhea" id="RHEA:70492"/>
    </physiologicalReaction>
</comment>
<evidence type="ECO:0000313" key="14">
    <source>
        <dbReference type="EMBL" id="KAK9512058.1"/>
    </source>
</evidence>
<feature type="chain" id="PRO_5043968237" description="GDP-fucose protein O-fucosyltransferase 2" evidence="13">
    <location>
        <begin position="21"/>
        <end position="425"/>
    </location>
</feature>
<dbReference type="PANTHER" id="PTHR13398">
    <property type="entry name" value="GDP-FUCOSE PROTEIN O-FUCOSYLTRANSFERASE 2"/>
    <property type="match status" value="1"/>
</dbReference>
<dbReference type="PANTHER" id="PTHR13398:SF0">
    <property type="entry name" value="GDP-FUCOSE PROTEIN O-FUCOSYLTRANSFERASE 2"/>
    <property type="match status" value="1"/>
</dbReference>
<dbReference type="Gene3D" id="3.40.50.11340">
    <property type="match status" value="1"/>
</dbReference>
<evidence type="ECO:0000256" key="3">
    <source>
        <dbReference type="ARBA" id="ARBA00012196"/>
    </source>
</evidence>
<dbReference type="EMBL" id="JAPXFL010000001">
    <property type="protein sequence ID" value="KAK9512058.1"/>
    <property type="molecule type" value="Genomic_DNA"/>
</dbReference>
<keyword evidence="6" id="KW-0294">Fucose metabolism</keyword>
<dbReference type="GO" id="GO:0005783">
    <property type="term" value="C:endoplasmic reticulum"/>
    <property type="evidence" value="ECO:0007669"/>
    <property type="project" value="UniProtKB-SubCell"/>
</dbReference>
<gene>
    <name evidence="14" type="ORF">O3M35_000569</name>
</gene>
<proteinExistence type="inferred from homology"/>
<evidence type="ECO:0000256" key="7">
    <source>
        <dbReference type="ARBA" id="ARBA00023277"/>
    </source>
</evidence>
<sequence>MYSFTEYFILLLILHTPLSALEDEGTCMKEDERCEISSKSDSRYLFYDVNEPEGFNLRRDVYMRLAIFAHRLLEDNWKLVLPPWPHLYHWRTKSFNQAQLSWSNFFDISSLRKFAPVIEMNEFFKENDVTPLILDSVFVLQHYKDAFKVKNWKWDDKWSFEPCNTPLYYVHTEETYKGWFWGYRNISARSVKCVSFQGGTSLLKQLLEQSKARYVMLDHAEVVLHDSFGDKLYWQCRKSMKFAKPLIEEAKYYLQTVFNVSSLIDEAVDTNKTDSRNAKGGPYMCVHLRRRDFITGRPNEIPSIESASKQISQKLALLNLTTVFVATDAPKEEKFELKELMPNYTLVYYTPDDLDLIKFKDGGVAIIEQIICSYARYFIGSHESTFSFRIQEEREILGFPESTTFNRLCGTNNDCVQPSKWRIQL</sequence>
<dbReference type="EC" id="2.4.1.221" evidence="3"/>
<dbReference type="CDD" id="cd11298">
    <property type="entry name" value="O-FucT-2"/>
    <property type="match status" value="1"/>
</dbReference>
<comment type="caution">
    <text evidence="14">The sequence shown here is derived from an EMBL/GenBank/DDBJ whole genome shotgun (WGS) entry which is preliminary data.</text>
</comment>
<comment type="pathway">
    <text evidence="2">Protein modification; protein glycosylation.</text>
</comment>
<evidence type="ECO:0000256" key="5">
    <source>
        <dbReference type="ARBA" id="ARBA00022824"/>
    </source>
</evidence>
<keyword evidence="13" id="KW-0732">Signal</keyword>
<protein>
    <recommendedName>
        <fullName evidence="9">GDP-fucose protein O-fucosyltransferase 2</fullName>
        <ecNumber evidence="3">2.4.1.221</ecNumber>
    </recommendedName>
    <alternativeName>
        <fullName evidence="10">Peptide-O-fucosyltransferase 2</fullName>
    </alternativeName>
</protein>
<dbReference type="GO" id="GO:0046922">
    <property type="term" value="F:peptide-O-fucosyltransferase activity"/>
    <property type="evidence" value="ECO:0007669"/>
    <property type="project" value="UniProtKB-EC"/>
</dbReference>
<dbReference type="AlphaFoldDB" id="A0AAW1DRT5"/>
<dbReference type="GO" id="GO:0006004">
    <property type="term" value="P:fucose metabolic process"/>
    <property type="evidence" value="ECO:0007669"/>
    <property type="project" value="UniProtKB-KW"/>
</dbReference>
<evidence type="ECO:0000256" key="4">
    <source>
        <dbReference type="ARBA" id="ARBA00022679"/>
    </source>
</evidence>
<comment type="catalytic activity">
    <reaction evidence="12">
        <text>L-seryl-[protein] + GDP-beta-L-fucose = 3-O-(alpha-L-fucosyl)-L-seryl-[protein] + GDP + H(+)</text>
        <dbReference type="Rhea" id="RHEA:63644"/>
        <dbReference type="Rhea" id="RHEA-COMP:9863"/>
        <dbReference type="Rhea" id="RHEA-COMP:17914"/>
        <dbReference type="ChEBI" id="CHEBI:15378"/>
        <dbReference type="ChEBI" id="CHEBI:29999"/>
        <dbReference type="ChEBI" id="CHEBI:57273"/>
        <dbReference type="ChEBI" id="CHEBI:58189"/>
        <dbReference type="ChEBI" id="CHEBI:189632"/>
        <dbReference type="EC" id="2.4.1.221"/>
    </reaction>
    <physiologicalReaction direction="left-to-right" evidence="12">
        <dbReference type="Rhea" id="RHEA:63645"/>
    </physiologicalReaction>
</comment>
<evidence type="ECO:0000256" key="11">
    <source>
        <dbReference type="ARBA" id="ARBA00047273"/>
    </source>
</evidence>
<evidence type="ECO:0000256" key="12">
    <source>
        <dbReference type="ARBA" id="ARBA00048647"/>
    </source>
</evidence>
<keyword evidence="7" id="KW-0119">Carbohydrate metabolism</keyword>
<dbReference type="Pfam" id="PF10250">
    <property type="entry name" value="O-FucT"/>
    <property type="match status" value="1"/>
</dbReference>
<accession>A0AAW1DRT5</accession>
<comment type="subcellular location">
    <subcellularLocation>
        <location evidence="1">Endoplasmic reticulum</location>
    </subcellularLocation>
</comment>
<keyword evidence="15" id="KW-1185">Reference proteome</keyword>
<evidence type="ECO:0000256" key="8">
    <source>
        <dbReference type="ARBA" id="ARBA00025803"/>
    </source>
</evidence>
<organism evidence="14 15">
    <name type="scientific">Rhynocoris fuscipes</name>
    <dbReference type="NCBI Taxonomy" id="488301"/>
    <lineage>
        <taxon>Eukaryota</taxon>
        <taxon>Metazoa</taxon>
        <taxon>Ecdysozoa</taxon>
        <taxon>Arthropoda</taxon>
        <taxon>Hexapoda</taxon>
        <taxon>Insecta</taxon>
        <taxon>Pterygota</taxon>
        <taxon>Neoptera</taxon>
        <taxon>Paraneoptera</taxon>
        <taxon>Hemiptera</taxon>
        <taxon>Heteroptera</taxon>
        <taxon>Panheteroptera</taxon>
        <taxon>Cimicomorpha</taxon>
        <taxon>Reduviidae</taxon>
        <taxon>Harpactorinae</taxon>
        <taxon>Harpactorini</taxon>
        <taxon>Rhynocoris</taxon>
    </lineage>
</organism>
<dbReference type="InterPro" id="IPR045130">
    <property type="entry name" value="OFUT2-like"/>
</dbReference>
<evidence type="ECO:0000256" key="13">
    <source>
        <dbReference type="SAM" id="SignalP"/>
    </source>
</evidence>
<evidence type="ECO:0000313" key="15">
    <source>
        <dbReference type="Proteomes" id="UP001461498"/>
    </source>
</evidence>
<evidence type="ECO:0000256" key="2">
    <source>
        <dbReference type="ARBA" id="ARBA00004922"/>
    </source>
</evidence>
<dbReference type="Proteomes" id="UP001461498">
    <property type="component" value="Unassembled WGS sequence"/>
</dbReference>
<keyword evidence="5" id="KW-0256">Endoplasmic reticulum</keyword>
<name>A0AAW1DRT5_9HEMI</name>
<feature type="signal peptide" evidence="13">
    <location>
        <begin position="1"/>
        <end position="20"/>
    </location>
</feature>
<evidence type="ECO:0000256" key="1">
    <source>
        <dbReference type="ARBA" id="ARBA00004240"/>
    </source>
</evidence>
<evidence type="ECO:0000256" key="9">
    <source>
        <dbReference type="ARBA" id="ARBA00026232"/>
    </source>
</evidence>
<comment type="similarity">
    <text evidence="8">Belongs to the glycosyltransferase 68 family.</text>
</comment>
<keyword evidence="4" id="KW-0808">Transferase</keyword>